<dbReference type="EMBL" id="FJUY01000001">
    <property type="protein sequence ID" value="CZT14871.1"/>
    <property type="molecule type" value="Genomic_DNA"/>
</dbReference>
<evidence type="ECO:0000256" key="1">
    <source>
        <dbReference type="ARBA" id="ARBA00004123"/>
    </source>
</evidence>
<dbReference type="InterPro" id="IPR009332">
    <property type="entry name" value="Med22"/>
</dbReference>
<accession>A0A2D3UM63</accession>
<comment type="subcellular location">
    <subcellularLocation>
        <location evidence="1">Nucleus</location>
    </subcellularLocation>
</comment>
<feature type="region of interest" description="Disordered" evidence="6">
    <location>
        <begin position="107"/>
        <end position="127"/>
    </location>
</feature>
<keyword evidence="5" id="KW-0539">Nucleus</keyword>
<keyword evidence="8" id="KW-1185">Reference proteome</keyword>
<evidence type="ECO:0000313" key="7">
    <source>
        <dbReference type="EMBL" id="CZT14871.1"/>
    </source>
</evidence>
<dbReference type="GO" id="GO:0003712">
    <property type="term" value="F:transcription coregulator activity"/>
    <property type="evidence" value="ECO:0007669"/>
    <property type="project" value="InterPro"/>
</dbReference>
<dbReference type="Pfam" id="PF06179">
    <property type="entry name" value="Med22"/>
    <property type="match status" value="1"/>
</dbReference>
<reference evidence="7 8" key="1">
    <citation type="submission" date="2016-03" db="EMBL/GenBank/DDBJ databases">
        <authorList>
            <person name="Ploux O."/>
        </authorList>
    </citation>
    <scope>NUCLEOTIDE SEQUENCE [LARGE SCALE GENOMIC DNA]</scope>
    <source>
        <strain evidence="7 8">URUG2</strain>
    </source>
</reference>
<comment type="similarity">
    <text evidence="2">Belongs to the Mediator complex subunit 22 family.</text>
</comment>
<name>A0A2D3UM63_9PEZI</name>
<dbReference type="GO" id="GO:0006357">
    <property type="term" value="P:regulation of transcription by RNA polymerase II"/>
    <property type="evidence" value="ECO:0007669"/>
    <property type="project" value="InterPro"/>
</dbReference>
<gene>
    <name evidence="7" type="ORF">RCC_00809</name>
</gene>
<dbReference type="Proteomes" id="UP000225277">
    <property type="component" value="Unassembled WGS sequence"/>
</dbReference>
<dbReference type="STRING" id="112498.A0A2D3UM63"/>
<keyword evidence="3" id="KW-0805">Transcription regulation</keyword>
<sequence length="127" mass="14368">MDASLRNTEALKSRIDYLQNNLARRFENLISLATIQRGDRADSAVTQYSMKTETAGLIRAAEEIQTLIRQMQEMWLFGRLSTLEDSKAKAEVDETAKEVAELVRKLTEASETPDNVESDAKDVEMEI</sequence>
<protein>
    <submittedName>
        <fullName evidence="7">Uncharacterized protein</fullName>
    </submittedName>
</protein>
<evidence type="ECO:0000256" key="2">
    <source>
        <dbReference type="ARBA" id="ARBA00005942"/>
    </source>
</evidence>
<evidence type="ECO:0000313" key="8">
    <source>
        <dbReference type="Proteomes" id="UP000225277"/>
    </source>
</evidence>
<evidence type="ECO:0000256" key="3">
    <source>
        <dbReference type="ARBA" id="ARBA00023015"/>
    </source>
</evidence>
<dbReference type="RefSeq" id="XP_023621768.1">
    <property type="nucleotide sequence ID" value="XM_023766000.1"/>
</dbReference>
<keyword evidence="4" id="KW-0804">Transcription</keyword>
<evidence type="ECO:0000256" key="4">
    <source>
        <dbReference type="ARBA" id="ARBA00023163"/>
    </source>
</evidence>
<dbReference type="GO" id="GO:0016592">
    <property type="term" value="C:mediator complex"/>
    <property type="evidence" value="ECO:0007669"/>
    <property type="project" value="InterPro"/>
</dbReference>
<dbReference type="GeneID" id="35596153"/>
<feature type="compositionally biased region" description="Basic and acidic residues" evidence="6">
    <location>
        <begin position="118"/>
        <end position="127"/>
    </location>
</feature>
<organism evidence="7 8">
    <name type="scientific">Ramularia collo-cygni</name>
    <dbReference type="NCBI Taxonomy" id="112498"/>
    <lineage>
        <taxon>Eukaryota</taxon>
        <taxon>Fungi</taxon>
        <taxon>Dikarya</taxon>
        <taxon>Ascomycota</taxon>
        <taxon>Pezizomycotina</taxon>
        <taxon>Dothideomycetes</taxon>
        <taxon>Dothideomycetidae</taxon>
        <taxon>Mycosphaerellales</taxon>
        <taxon>Mycosphaerellaceae</taxon>
        <taxon>Ramularia</taxon>
    </lineage>
</organism>
<proteinExistence type="inferred from homology"/>
<evidence type="ECO:0000256" key="5">
    <source>
        <dbReference type="ARBA" id="ARBA00023242"/>
    </source>
</evidence>
<evidence type="ECO:0000256" key="6">
    <source>
        <dbReference type="SAM" id="MobiDB-lite"/>
    </source>
</evidence>
<dbReference type="OrthoDB" id="203279at2759"/>
<dbReference type="AlphaFoldDB" id="A0A2D3UM63"/>